<dbReference type="Proteomes" id="UP001589738">
    <property type="component" value="Unassembled WGS sequence"/>
</dbReference>
<sequence>MMKIAKFVSAILISIPLIFSPIKDIQAAEKDSLVDYAQQFIGVPYKYGGTTPSGFDCSGFLSYVFSEYGIELPRRSVDQFNSGKQVKASELTAGDLVFFNTSGSGVSHVGIYLDNNKFIHADSSNGIMINSLGESYYKSRYVGAKRYLEPQMSIASVSVKSGQIGTVYIKKRINLWERDANNNLVMVRVLQPGDHYRVYGYDEQFGGQYNLGSQLFVTKMEDYIEYQEVGK</sequence>
<reference evidence="6 7" key="1">
    <citation type="submission" date="2024-09" db="EMBL/GenBank/DDBJ databases">
        <authorList>
            <person name="Sun Q."/>
            <person name="Mori K."/>
        </authorList>
    </citation>
    <scope>NUCLEOTIDE SEQUENCE [LARGE SCALE GENOMIC DNA]</scope>
    <source>
        <strain evidence="6 7">CGMCC 1.9126</strain>
    </source>
</reference>
<accession>A0ABV6KX43</accession>
<evidence type="ECO:0000256" key="4">
    <source>
        <dbReference type="ARBA" id="ARBA00022807"/>
    </source>
</evidence>
<comment type="similarity">
    <text evidence="1">Belongs to the peptidase C40 family.</text>
</comment>
<keyword evidence="3" id="KW-0378">Hydrolase</keyword>
<evidence type="ECO:0000256" key="3">
    <source>
        <dbReference type="ARBA" id="ARBA00022801"/>
    </source>
</evidence>
<gene>
    <name evidence="6" type="ORF">ACFFHF_22140</name>
</gene>
<keyword evidence="4" id="KW-0788">Thiol protease</keyword>
<evidence type="ECO:0000256" key="2">
    <source>
        <dbReference type="ARBA" id="ARBA00022670"/>
    </source>
</evidence>
<evidence type="ECO:0000313" key="6">
    <source>
        <dbReference type="EMBL" id="MFC0477892.1"/>
    </source>
</evidence>
<organism evidence="6 7">
    <name type="scientific">Robertmurraya beringensis</name>
    <dbReference type="NCBI Taxonomy" id="641660"/>
    <lineage>
        <taxon>Bacteria</taxon>
        <taxon>Bacillati</taxon>
        <taxon>Bacillota</taxon>
        <taxon>Bacilli</taxon>
        <taxon>Bacillales</taxon>
        <taxon>Bacillaceae</taxon>
        <taxon>Robertmurraya</taxon>
    </lineage>
</organism>
<dbReference type="InterPro" id="IPR051202">
    <property type="entry name" value="Peptidase_C40"/>
</dbReference>
<keyword evidence="7" id="KW-1185">Reference proteome</keyword>
<dbReference type="PANTHER" id="PTHR47053">
    <property type="entry name" value="MUREIN DD-ENDOPEPTIDASE MEPH-RELATED"/>
    <property type="match status" value="1"/>
</dbReference>
<keyword evidence="2" id="KW-0645">Protease</keyword>
<dbReference type="Pfam" id="PF00877">
    <property type="entry name" value="NLPC_P60"/>
    <property type="match status" value="1"/>
</dbReference>
<dbReference type="PANTHER" id="PTHR47053:SF1">
    <property type="entry name" value="MUREIN DD-ENDOPEPTIDASE MEPH-RELATED"/>
    <property type="match status" value="1"/>
</dbReference>
<dbReference type="SUPFAM" id="SSF54001">
    <property type="entry name" value="Cysteine proteinases"/>
    <property type="match status" value="1"/>
</dbReference>
<dbReference type="InterPro" id="IPR038765">
    <property type="entry name" value="Papain-like_cys_pep_sf"/>
</dbReference>
<evidence type="ECO:0000259" key="5">
    <source>
        <dbReference type="PROSITE" id="PS51935"/>
    </source>
</evidence>
<dbReference type="InterPro" id="IPR000064">
    <property type="entry name" value="NLP_P60_dom"/>
</dbReference>
<dbReference type="PROSITE" id="PS51935">
    <property type="entry name" value="NLPC_P60"/>
    <property type="match status" value="1"/>
</dbReference>
<dbReference type="Gene3D" id="3.90.1720.10">
    <property type="entry name" value="endopeptidase domain like (from Nostoc punctiforme)"/>
    <property type="match status" value="1"/>
</dbReference>
<comment type="caution">
    <text evidence="6">The sequence shown here is derived from an EMBL/GenBank/DDBJ whole genome shotgun (WGS) entry which is preliminary data.</text>
</comment>
<feature type="domain" description="NlpC/P60" evidence="5">
    <location>
        <begin position="27"/>
        <end position="148"/>
    </location>
</feature>
<dbReference type="RefSeq" id="WP_377059078.1">
    <property type="nucleotide sequence ID" value="NZ_JBHLUU010000125.1"/>
</dbReference>
<evidence type="ECO:0000313" key="7">
    <source>
        <dbReference type="Proteomes" id="UP001589738"/>
    </source>
</evidence>
<proteinExistence type="inferred from homology"/>
<name>A0ABV6KX43_9BACI</name>
<evidence type="ECO:0000256" key="1">
    <source>
        <dbReference type="ARBA" id="ARBA00007074"/>
    </source>
</evidence>
<dbReference type="EMBL" id="JBHLUU010000125">
    <property type="protein sequence ID" value="MFC0477892.1"/>
    <property type="molecule type" value="Genomic_DNA"/>
</dbReference>
<protein>
    <submittedName>
        <fullName evidence="6">C40 family peptidase</fullName>
    </submittedName>
</protein>